<accession>A0ABM7ZBC0</accession>
<gene>
    <name evidence="1" type="ORF">ANSO36C_63660</name>
</gene>
<dbReference type="RefSeq" id="WP_251960734.1">
    <property type="nucleotide sequence ID" value="NZ_AP025733.1"/>
</dbReference>
<dbReference type="EMBL" id="AP025733">
    <property type="protein sequence ID" value="BDI20564.1"/>
    <property type="molecule type" value="Genomic_DNA"/>
</dbReference>
<evidence type="ECO:0000313" key="2">
    <source>
        <dbReference type="Proteomes" id="UP001055453"/>
    </source>
</evidence>
<keyword evidence="1" id="KW-0614">Plasmid</keyword>
<keyword evidence="2" id="KW-1185">Reference proteome</keyword>
<geneLocation type="plasmid" evidence="1 2">
    <name>pANSO36A</name>
</geneLocation>
<sequence>MNPKQLEDSIFEAVSDTIQRVWTIEEKELIANNSELQSHLEEWLNKTFK</sequence>
<name>A0ABM7ZBC0_NOSCO</name>
<protein>
    <submittedName>
        <fullName evidence="1">Uncharacterized protein</fullName>
    </submittedName>
</protein>
<organism evidence="1 2">
    <name type="scientific">Nostoc cf. commune SO-36</name>
    <dbReference type="NCBI Taxonomy" id="449208"/>
    <lineage>
        <taxon>Bacteria</taxon>
        <taxon>Bacillati</taxon>
        <taxon>Cyanobacteriota</taxon>
        <taxon>Cyanophyceae</taxon>
        <taxon>Nostocales</taxon>
        <taxon>Nostocaceae</taxon>
        <taxon>Nostoc</taxon>
    </lineage>
</organism>
<evidence type="ECO:0000313" key="1">
    <source>
        <dbReference type="EMBL" id="BDI20564.1"/>
    </source>
</evidence>
<dbReference type="Proteomes" id="UP001055453">
    <property type="component" value="Plasmid pANSO36A"/>
</dbReference>
<proteinExistence type="predicted"/>
<reference evidence="1" key="1">
    <citation type="submission" date="2022-04" db="EMBL/GenBank/DDBJ databases">
        <title>Complete genome sequence of a cyanobacterium, Nostoc sp. SO-36, isolated in Antarctica.</title>
        <authorList>
            <person name="Kanesaki Y."/>
            <person name="Effendi D."/>
            <person name="Sakamoto T."/>
            <person name="Ohtani S."/>
            <person name="Awai K."/>
        </authorList>
    </citation>
    <scope>NUCLEOTIDE SEQUENCE</scope>
    <source>
        <strain evidence="1">SO-36</strain>
        <plasmid evidence="1">pANSO36A</plasmid>
    </source>
</reference>